<accession>A0A9X9PXE1</accession>
<proteinExistence type="predicted"/>
<feature type="non-terminal residue" evidence="1">
    <location>
        <position position="40"/>
    </location>
</feature>
<comment type="caution">
    <text evidence="1">The sequence shown here is derived from an EMBL/GenBank/DDBJ whole genome shotgun (WGS) entry which is preliminary data.</text>
</comment>
<keyword evidence="2" id="KW-1185">Reference proteome</keyword>
<dbReference type="AlphaFoldDB" id="A0A9X9PXE1"/>
<protein>
    <submittedName>
        <fullName evidence="1">Uncharacterized protein</fullName>
    </submittedName>
</protein>
<reference evidence="1 2" key="1">
    <citation type="submission" date="2018-10" db="EMBL/GenBank/DDBJ databases">
        <authorList>
            <person name="Ekblom R."/>
            <person name="Jareborg N."/>
        </authorList>
    </citation>
    <scope>NUCLEOTIDE SEQUENCE [LARGE SCALE GENOMIC DNA]</scope>
    <source>
        <tissue evidence="1">Muscle</tissue>
    </source>
</reference>
<evidence type="ECO:0000313" key="2">
    <source>
        <dbReference type="Proteomes" id="UP000269945"/>
    </source>
</evidence>
<evidence type="ECO:0000313" key="1">
    <source>
        <dbReference type="EMBL" id="VCW76133.1"/>
    </source>
</evidence>
<organism evidence="1 2">
    <name type="scientific">Gulo gulo</name>
    <name type="common">Wolverine</name>
    <name type="synonym">Gluton</name>
    <dbReference type="NCBI Taxonomy" id="48420"/>
    <lineage>
        <taxon>Eukaryota</taxon>
        <taxon>Metazoa</taxon>
        <taxon>Chordata</taxon>
        <taxon>Craniata</taxon>
        <taxon>Vertebrata</taxon>
        <taxon>Euteleostomi</taxon>
        <taxon>Mammalia</taxon>
        <taxon>Eutheria</taxon>
        <taxon>Laurasiatheria</taxon>
        <taxon>Carnivora</taxon>
        <taxon>Caniformia</taxon>
        <taxon>Musteloidea</taxon>
        <taxon>Mustelidae</taxon>
        <taxon>Guloninae</taxon>
        <taxon>Gulo</taxon>
    </lineage>
</organism>
<sequence length="40" mass="4320">MDGIQQVSPDEGRRAPDVLDLGLPAIPPWEDTGPIPYSLC</sequence>
<name>A0A9X9PXE1_GULGU</name>
<dbReference type="Proteomes" id="UP000269945">
    <property type="component" value="Unassembled WGS sequence"/>
</dbReference>
<gene>
    <name evidence="1" type="ORF">BN2614_LOCUS1</name>
</gene>
<dbReference type="EMBL" id="CYRY02006901">
    <property type="protein sequence ID" value="VCW76133.1"/>
    <property type="molecule type" value="Genomic_DNA"/>
</dbReference>